<dbReference type="GO" id="GO:0051880">
    <property type="term" value="F:G-quadruplex DNA binding"/>
    <property type="evidence" value="ECO:0007669"/>
    <property type="project" value="TreeGrafter"/>
</dbReference>
<evidence type="ECO:0008006" key="5">
    <source>
        <dbReference type="Google" id="ProtNLM"/>
    </source>
</evidence>
<gene>
    <name evidence="3" type="ORF">P378_15455</name>
</gene>
<evidence type="ECO:0000256" key="1">
    <source>
        <dbReference type="SAM" id="Coils"/>
    </source>
</evidence>
<dbReference type="AlphaFoldDB" id="A0A2C6MEA6"/>
<dbReference type="OrthoDB" id="9815057at2"/>
<evidence type="ECO:0000256" key="2">
    <source>
        <dbReference type="SAM" id="MobiDB-lite"/>
    </source>
</evidence>
<dbReference type="GO" id="GO:0000722">
    <property type="term" value="P:telomere maintenance via recombination"/>
    <property type="evidence" value="ECO:0007669"/>
    <property type="project" value="TreeGrafter"/>
</dbReference>
<feature type="coiled-coil region" evidence="1">
    <location>
        <begin position="422"/>
        <end position="449"/>
    </location>
</feature>
<evidence type="ECO:0000313" key="4">
    <source>
        <dbReference type="Proteomes" id="UP000222564"/>
    </source>
</evidence>
<feature type="coiled-coil region" evidence="1">
    <location>
        <begin position="295"/>
        <end position="343"/>
    </location>
</feature>
<dbReference type="GO" id="GO:0007004">
    <property type="term" value="P:telomere maintenance via telomerase"/>
    <property type="evidence" value="ECO:0007669"/>
    <property type="project" value="TreeGrafter"/>
</dbReference>
<feature type="region of interest" description="Disordered" evidence="2">
    <location>
        <begin position="530"/>
        <end position="550"/>
    </location>
</feature>
<keyword evidence="4" id="KW-1185">Reference proteome</keyword>
<dbReference type="GO" id="GO:0003691">
    <property type="term" value="F:double-stranded telomeric DNA binding"/>
    <property type="evidence" value="ECO:0007669"/>
    <property type="project" value="TreeGrafter"/>
</dbReference>
<evidence type="ECO:0000313" key="3">
    <source>
        <dbReference type="EMBL" id="PHJ37646.1"/>
    </source>
</evidence>
<accession>A0A2C6MEA6</accession>
<organism evidence="3 4">
    <name type="scientific">Desulforamulus profundi</name>
    <dbReference type="NCBI Taxonomy" id="1383067"/>
    <lineage>
        <taxon>Bacteria</taxon>
        <taxon>Bacillati</taxon>
        <taxon>Bacillota</taxon>
        <taxon>Clostridia</taxon>
        <taxon>Eubacteriales</taxon>
        <taxon>Peptococcaceae</taxon>
        <taxon>Desulforamulus</taxon>
    </lineage>
</organism>
<name>A0A2C6MEA6_9FIRM</name>
<keyword evidence="1" id="KW-0175">Coiled coil</keyword>
<dbReference type="PANTHER" id="PTHR18867">
    <property type="entry name" value="RAD50"/>
    <property type="match status" value="1"/>
</dbReference>
<sequence length="582" mass="66279">MDAAEIRKTRAALENTRDELSKKIEMLEDEKTAGAARRQGIDNEKKELQAAFSDEKTALNGIDRDIREYEQKEQEIKFILDKYGFDFDLRFDRERLNSAFGQKVKDLEASLEEAARVRDEAAESLHALKNGRLHTSEELASLLAGLDIQYDTGEAYLRGLPPEIRRTVLEGNPVLPYAFIMSRADMDRVAGAVSSLTMRRVIPLIAYEDLGTTVPGGGRVAHTREGIAFACLYEGRMFESEGLVKLVTELEQKRDAALEQHGHFTDAHRAAVSDRAVCARFDYAADYRYGLGKKRNESEKHLLEMESKISTLEEEKRRLEKREGELEQQIKKLQGDLQKAGEAVELFALFIEKEKDYQDCRGRLSDVLKSIADLETRKAKLTNSRESLQGDIGGIERQVWQREKEQQEAQAQYSIYKDAPEAETLEGCIAELEERLKALKEEYSGEIGLLEKRKKELAPDCVRKQKELDKLGLKEEEYTGVVYDEPAAERIAEEIISLERLLKKRRQEEKDAAKEEGAADSAFKNALHEVKRLGAGDPLPPEEIKGDFGERRKRRAGVLMSWRQIIKRFPNKSADMTKYGKK</sequence>
<dbReference type="GO" id="GO:0006302">
    <property type="term" value="P:double-strand break repair"/>
    <property type="evidence" value="ECO:0007669"/>
    <property type="project" value="TreeGrafter"/>
</dbReference>
<dbReference type="PANTHER" id="PTHR18867:SF12">
    <property type="entry name" value="DNA REPAIR PROTEIN RAD50"/>
    <property type="match status" value="1"/>
</dbReference>
<dbReference type="GO" id="GO:0043047">
    <property type="term" value="F:single-stranded telomeric DNA binding"/>
    <property type="evidence" value="ECO:0007669"/>
    <property type="project" value="TreeGrafter"/>
</dbReference>
<feature type="coiled-coil region" evidence="1">
    <location>
        <begin position="488"/>
        <end position="518"/>
    </location>
</feature>
<reference evidence="3 4" key="1">
    <citation type="submission" date="2013-09" db="EMBL/GenBank/DDBJ databases">
        <title>Biodegradation of hydrocarbons in the deep terrestrial subsurface : characterization of a microbial consortium composed of two Desulfotomaculum species originating from a deep geological formation.</title>
        <authorList>
            <person name="Aullo T."/>
            <person name="Berlendis S."/>
            <person name="Lascourreges J.-F."/>
            <person name="Dessort D."/>
            <person name="Saint-Laurent S."/>
            <person name="Schraauwers B."/>
            <person name="Mas J."/>
            <person name="Magot M."/>
            <person name="Ranchou-Peyruse A."/>
        </authorList>
    </citation>
    <scope>NUCLEOTIDE SEQUENCE [LARGE SCALE GENOMIC DNA]</scope>
    <source>
        <strain evidence="3 4">Bs107</strain>
    </source>
</reference>
<dbReference type="EMBL" id="AWQQ01000088">
    <property type="protein sequence ID" value="PHJ37646.1"/>
    <property type="molecule type" value="Genomic_DNA"/>
</dbReference>
<protein>
    <recommendedName>
        <fullName evidence="5">SMC hinge domain-containing protein</fullName>
    </recommendedName>
</protein>
<comment type="caution">
    <text evidence="3">The sequence shown here is derived from an EMBL/GenBank/DDBJ whole genome shotgun (WGS) entry which is preliminary data.</text>
</comment>
<dbReference type="Proteomes" id="UP000222564">
    <property type="component" value="Unassembled WGS sequence"/>
</dbReference>
<proteinExistence type="predicted"/>
<dbReference type="RefSeq" id="WP_099083654.1">
    <property type="nucleotide sequence ID" value="NZ_AWQQ01000088.1"/>
</dbReference>
<feature type="coiled-coil region" evidence="1">
    <location>
        <begin position="3"/>
        <end position="33"/>
    </location>
</feature>
<feature type="coiled-coil region" evidence="1">
    <location>
        <begin position="62"/>
        <end position="124"/>
    </location>
</feature>